<dbReference type="Proteomes" id="UP000177369">
    <property type="component" value="Unassembled WGS sequence"/>
</dbReference>
<dbReference type="EMBL" id="MFBD01000040">
    <property type="protein sequence ID" value="OGD87998.1"/>
    <property type="molecule type" value="Genomic_DNA"/>
</dbReference>
<comment type="caution">
    <text evidence="2">The sequence shown here is derived from an EMBL/GenBank/DDBJ whole genome shotgun (WGS) entry which is preliminary data.</text>
</comment>
<accession>A0A1F5G813</accession>
<dbReference type="SMART" id="SM01321">
    <property type="entry name" value="Y1_Tnp"/>
    <property type="match status" value="1"/>
</dbReference>
<dbReference type="GO" id="GO:0003677">
    <property type="term" value="F:DNA binding"/>
    <property type="evidence" value="ECO:0007669"/>
    <property type="project" value="InterPro"/>
</dbReference>
<dbReference type="InterPro" id="IPR036515">
    <property type="entry name" value="Transposase_17_sf"/>
</dbReference>
<dbReference type="GO" id="GO:0004803">
    <property type="term" value="F:transposase activity"/>
    <property type="evidence" value="ECO:0007669"/>
    <property type="project" value="InterPro"/>
</dbReference>
<sequence>MPSKNSIKLYIDNSYYHIYNRGVEKRKIFLDKKDYKVFLSYLKAYLEPPKEPKKLEFQPNNTVFKGIRRPLNNFNKEIELTAYCLMPNHFHLLIHQKTSKAIEFFMRSLGTKYSQYFNKKYERVGYLFQGTYKAVLVENDNYLLHLTRYIHLNPSKESPLKGAYSSYSEYLGERKTGWVKPTKILEFFKTAQKTSLNDILSYQSFTEDYLLDPKEVLGELTID</sequence>
<dbReference type="PANTHER" id="PTHR34322:SF2">
    <property type="entry name" value="TRANSPOSASE IS200-LIKE DOMAIN-CONTAINING PROTEIN"/>
    <property type="match status" value="1"/>
</dbReference>
<dbReference type="Pfam" id="PF01797">
    <property type="entry name" value="Y1_Tnp"/>
    <property type="match status" value="1"/>
</dbReference>
<evidence type="ECO:0000313" key="3">
    <source>
        <dbReference type="Proteomes" id="UP000177369"/>
    </source>
</evidence>
<dbReference type="PANTHER" id="PTHR34322">
    <property type="entry name" value="TRANSPOSASE, Y1_TNP DOMAIN-CONTAINING"/>
    <property type="match status" value="1"/>
</dbReference>
<dbReference type="AlphaFoldDB" id="A0A1F5G813"/>
<protein>
    <recommendedName>
        <fullName evidence="1">Transposase IS200-like domain-containing protein</fullName>
    </recommendedName>
</protein>
<dbReference type="SUPFAM" id="SSF143422">
    <property type="entry name" value="Transposase IS200-like"/>
    <property type="match status" value="1"/>
</dbReference>
<dbReference type="GO" id="GO:0006313">
    <property type="term" value="P:DNA transposition"/>
    <property type="evidence" value="ECO:0007669"/>
    <property type="project" value="InterPro"/>
</dbReference>
<proteinExistence type="predicted"/>
<dbReference type="Gene3D" id="3.30.70.1290">
    <property type="entry name" value="Transposase IS200-like"/>
    <property type="match status" value="1"/>
</dbReference>
<organism evidence="2 3">
    <name type="scientific">Candidatus Curtissbacteria bacterium RIFCSPHIGHO2_02_FULL_40_16b</name>
    <dbReference type="NCBI Taxonomy" id="1797714"/>
    <lineage>
        <taxon>Bacteria</taxon>
        <taxon>Candidatus Curtissiibacteriota</taxon>
    </lineage>
</organism>
<dbReference type="InterPro" id="IPR002686">
    <property type="entry name" value="Transposase_17"/>
</dbReference>
<evidence type="ECO:0000259" key="1">
    <source>
        <dbReference type="SMART" id="SM01321"/>
    </source>
</evidence>
<reference evidence="2 3" key="1">
    <citation type="journal article" date="2016" name="Nat. Commun.">
        <title>Thousands of microbial genomes shed light on interconnected biogeochemical processes in an aquifer system.</title>
        <authorList>
            <person name="Anantharaman K."/>
            <person name="Brown C.T."/>
            <person name="Hug L.A."/>
            <person name="Sharon I."/>
            <person name="Castelle C.J."/>
            <person name="Probst A.J."/>
            <person name="Thomas B.C."/>
            <person name="Singh A."/>
            <person name="Wilkins M.J."/>
            <person name="Karaoz U."/>
            <person name="Brodie E.L."/>
            <person name="Williams K.H."/>
            <person name="Hubbard S.S."/>
            <person name="Banfield J.F."/>
        </authorList>
    </citation>
    <scope>NUCLEOTIDE SEQUENCE [LARGE SCALE GENOMIC DNA]</scope>
</reference>
<evidence type="ECO:0000313" key="2">
    <source>
        <dbReference type="EMBL" id="OGD87998.1"/>
    </source>
</evidence>
<gene>
    <name evidence="2" type="ORF">A3D04_02960</name>
</gene>
<feature type="domain" description="Transposase IS200-like" evidence="1">
    <location>
        <begin position="11"/>
        <end position="153"/>
    </location>
</feature>
<name>A0A1F5G813_9BACT</name>